<feature type="transmembrane region" description="Helical" evidence="13">
    <location>
        <begin position="191"/>
        <end position="211"/>
    </location>
</feature>
<dbReference type="RefSeq" id="WP_109732608.1">
    <property type="nucleotide sequence ID" value="NZ_BAAACK010000025.1"/>
</dbReference>
<organism evidence="14 15">
    <name type="scientific">Faecalicatena orotica</name>
    <dbReference type="NCBI Taxonomy" id="1544"/>
    <lineage>
        <taxon>Bacteria</taxon>
        <taxon>Bacillati</taxon>
        <taxon>Bacillota</taxon>
        <taxon>Clostridia</taxon>
        <taxon>Lachnospirales</taxon>
        <taxon>Lachnospiraceae</taxon>
        <taxon>Faecalicatena</taxon>
    </lineage>
</organism>
<dbReference type="EMBL" id="QGDL01000012">
    <property type="protein sequence ID" value="PWJ23769.1"/>
    <property type="molecule type" value="Genomic_DNA"/>
</dbReference>
<feature type="transmembrane region" description="Helical" evidence="13">
    <location>
        <begin position="416"/>
        <end position="436"/>
    </location>
</feature>
<evidence type="ECO:0000256" key="9">
    <source>
        <dbReference type="ARBA" id="ARBA00022989"/>
    </source>
</evidence>
<dbReference type="InterPro" id="IPR002528">
    <property type="entry name" value="MATE_fam"/>
</dbReference>
<dbReference type="GO" id="GO:0042910">
    <property type="term" value="F:xenobiotic transmembrane transporter activity"/>
    <property type="evidence" value="ECO:0007669"/>
    <property type="project" value="InterPro"/>
</dbReference>
<evidence type="ECO:0000256" key="6">
    <source>
        <dbReference type="ARBA" id="ARBA00022449"/>
    </source>
</evidence>
<comment type="similarity">
    <text evidence="3">Belongs to the multi antimicrobial extrusion (MATE) (TC 2.A.66.1) family.</text>
</comment>
<keyword evidence="5" id="KW-0813">Transport</keyword>
<feature type="transmembrane region" description="Helical" evidence="13">
    <location>
        <begin position="12"/>
        <end position="33"/>
    </location>
</feature>
<evidence type="ECO:0000256" key="10">
    <source>
        <dbReference type="ARBA" id="ARBA00023065"/>
    </source>
</evidence>
<dbReference type="GO" id="GO:0005886">
    <property type="term" value="C:plasma membrane"/>
    <property type="evidence" value="ECO:0007669"/>
    <property type="project" value="UniProtKB-SubCell"/>
</dbReference>
<evidence type="ECO:0000256" key="7">
    <source>
        <dbReference type="ARBA" id="ARBA00022475"/>
    </source>
</evidence>
<dbReference type="GO" id="GO:0006811">
    <property type="term" value="P:monoatomic ion transport"/>
    <property type="evidence" value="ECO:0007669"/>
    <property type="project" value="UniProtKB-KW"/>
</dbReference>
<keyword evidence="6" id="KW-0050">Antiport</keyword>
<name>A0A2Y9BKB1_9FIRM</name>
<dbReference type="PANTHER" id="PTHR43298:SF2">
    <property type="entry name" value="FMN_FAD EXPORTER YEEO-RELATED"/>
    <property type="match status" value="1"/>
</dbReference>
<feature type="transmembrane region" description="Helical" evidence="13">
    <location>
        <begin position="91"/>
        <end position="112"/>
    </location>
</feature>
<evidence type="ECO:0000256" key="13">
    <source>
        <dbReference type="SAM" id="Phobius"/>
    </source>
</evidence>
<dbReference type="PIRSF" id="PIRSF006603">
    <property type="entry name" value="DinF"/>
    <property type="match status" value="1"/>
</dbReference>
<evidence type="ECO:0000256" key="3">
    <source>
        <dbReference type="ARBA" id="ARBA00010199"/>
    </source>
</evidence>
<keyword evidence="10" id="KW-0406">Ion transport</keyword>
<dbReference type="GO" id="GO:0015297">
    <property type="term" value="F:antiporter activity"/>
    <property type="evidence" value="ECO:0007669"/>
    <property type="project" value="UniProtKB-KW"/>
</dbReference>
<dbReference type="CDD" id="cd13138">
    <property type="entry name" value="MATE_yoeA_like"/>
    <property type="match status" value="1"/>
</dbReference>
<dbReference type="AlphaFoldDB" id="A0A2Y9BKB1"/>
<protein>
    <recommendedName>
        <fullName evidence="4">Probable multidrug resistance protein NorM</fullName>
    </recommendedName>
    <alternativeName>
        <fullName evidence="12">Multidrug-efflux transporter</fullName>
    </alternativeName>
</protein>
<dbReference type="PANTHER" id="PTHR43298">
    <property type="entry name" value="MULTIDRUG RESISTANCE PROTEIN NORM-RELATED"/>
    <property type="match status" value="1"/>
</dbReference>
<dbReference type="NCBIfam" id="TIGR00797">
    <property type="entry name" value="matE"/>
    <property type="match status" value="1"/>
</dbReference>
<sequence length="444" mass="47367">MKDMTVGKPARIIGGFALPMLLGDVFQQFYNIVDSVVVGRFVGADALAAVGGSFPVTFILNAVMIGLTIGASVLLSQLFGARQIGDFHKALYTMIVGMGVLAVVLTGVSQALAVPLLRLIGTPDAIMQGSTLYLRIVFGGLVLTFAYNVCTAIFRSIGDSRTPLYFLMIASILNIILDLLFVIVFHMGVAGVAVATIMSQGISALLCVLYIRKKAEILRMSKEERVFDGEMLRRIMGLGLPAMFQQVSVSVSVMCVQGMVNLFGTAAMAGYAAAGKVESLAMMPMFDLGSALSTYVAQNIGAGNEKRARQGVHAGFGLALVVCGGIGILIFIFRYQLIGIFLKGDVNPVVIEFGVGYLGAIALFYLINAFYNNLSGALRGAGDALYSMTATVIALVVRVASSYLMLKYTNLGMASVWWGLPVSWSTGLILCLARYLGGKWKKEV</sequence>
<feature type="transmembrane region" description="Helical" evidence="13">
    <location>
        <begin position="166"/>
        <end position="185"/>
    </location>
</feature>
<evidence type="ECO:0000313" key="15">
    <source>
        <dbReference type="Proteomes" id="UP000245845"/>
    </source>
</evidence>
<gene>
    <name evidence="14" type="ORF">A8806_11213</name>
</gene>
<evidence type="ECO:0000256" key="2">
    <source>
        <dbReference type="ARBA" id="ARBA00004651"/>
    </source>
</evidence>
<dbReference type="InterPro" id="IPR050222">
    <property type="entry name" value="MATE_MdtK"/>
</dbReference>
<evidence type="ECO:0000256" key="5">
    <source>
        <dbReference type="ARBA" id="ARBA00022448"/>
    </source>
</evidence>
<keyword evidence="11 13" id="KW-0472">Membrane</keyword>
<keyword evidence="8 13" id="KW-0812">Transmembrane</keyword>
<evidence type="ECO:0000256" key="12">
    <source>
        <dbReference type="ARBA" id="ARBA00031636"/>
    </source>
</evidence>
<comment type="function">
    <text evidence="1">Multidrug efflux pump.</text>
</comment>
<proteinExistence type="inferred from homology"/>
<feature type="transmembrane region" description="Helical" evidence="13">
    <location>
        <begin position="132"/>
        <end position="154"/>
    </location>
</feature>
<comment type="caution">
    <text evidence="14">The sequence shown here is derived from an EMBL/GenBank/DDBJ whole genome shotgun (WGS) entry which is preliminary data.</text>
</comment>
<feature type="transmembrane region" description="Helical" evidence="13">
    <location>
        <begin position="316"/>
        <end position="337"/>
    </location>
</feature>
<dbReference type="Pfam" id="PF01554">
    <property type="entry name" value="MatE"/>
    <property type="match status" value="2"/>
</dbReference>
<evidence type="ECO:0000313" key="14">
    <source>
        <dbReference type="EMBL" id="PWJ23769.1"/>
    </source>
</evidence>
<reference evidence="14 15" key="1">
    <citation type="submission" date="2018-05" db="EMBL/GenBank/DDBJ databases">
        <title>The Hungate 1000. A catalogue of reference genomes from the rumen microbiome.</title>
        <authorList>
            <person name="Kelly W."/>
        </authorList>
    </citation>
    <scope>NUCLEOTIDE SEQUENCE [LARGE SCALE GENOMIC DNA]</scope>
    <source>
        <strain evidence="14 15">NLAE-zl-C242</strain>
    </source>
</reference>
<comment type="subcellular location">
    <subcellularLocation>
        <location evidence="2">Cell membrane</location>
        <topology evidence="2">Multi-pass membrane protein</topology>
    </subcellularLocation>
</comment>
<evidence type="ECO:0000256" key="1">
    <source>
        <dbReference type="ARBA" id="ARBA00003408"/>
    </source>
</evidence>
<accession>A0A2Y9BKB1</accession>
<evidence type="ECO:0000256" key="11">
    <source>
        <dbReference type="ARBA" id="ARBA00023136"/>
    </source>
</evidence>
<dbReference type="OrthoDB" id="9776324at2"/>
<keyword evidence="15" id="KW-1185">Reference proteome</keyword>
<keyword evidence="7" id="KW-1003">Cell membrane</keyword>
<evidence type="ECO:0000256" key="4">
    <source>
        <dbReference type="ARBA" id="ARBA00020268"/>
    </source>
</evidence>
<feature type="transmembrane region" description="Helical" evidence="13">
    <location>
        <begin position="53"/>
        <end position="79"/>
    </location>
</feature>
<feature type="transmembrane region" description="Helical" evidence="13">
    <location>
        <begin position="383"/>
        <end position="404"/>
    </location>
</feature>
<dbReference type="InterPro" id="IPR048279">
    <property type="entry name" value="MdtK-like"/>
</dbReference>
<evidence type="ECO:0000256" key="8">
    <source>
        <dbReference type="ARBA" id="ARBA00022692"/>
    </source>
</evidence>
<keyword evidence="9 13" id="KW-1133">Transmembrane helix</keyword>
<dbReference type="Proteomes" id="UP000245845">
    <property type="component" value="Unassembled WGS sequence"/>
</dbReference>
<feature type="transmembrane region" description="Helical" evidence="13">
    <location>
        <begin position="349"/>
        <end position="371"/>
    </location>
</feature>